<keyword evidence="6 13" id="KW-0732">Signal</keyword>
<dbReference type="AlphaFoldDB" id="A0A8D2LJ37"/>
<dbReference type="InterPro" id="IPR006796">
    <property type="entry name" value="Dickkopf_N"/>
</dbReference>
<dbReference type="Pfam" id="PF04706">
    <property type="entry name" value="Dickkopf_N"/>
    <property type="match status" value="1"/>
</dbReference>
<gene>
    <name evidence="16" type="primary">DKK3</name>
</gene>
<evidence type="ECO:0000256" key="10">
    <source>
        <dbReference type="ARBA" id="ARBA00054161"/>
    </source>
</evidence>
<evidence type="ECO:0000256" key="4">
    <source>
        <dbReference type="ARBA" id="ARBA00022525"/>
    </source>
</evidence>
<keyword evidence="7" id="KW-0175">Coiled coil</keyword>
<comment type="subunit">
    <text evidence="11">Interacts with LRP5 and LRP6.</text>
</comment>
<comment type="similarity">
    <text evidence="2">Belongs to the dickkopf family.</text>
</comment>
<evidence type="ECO:0000256" key="1">
    <source>
        <dbReference type="ARBA" id="ARBA00004613"/>
    </source>
</evidence>
<keyword evidence="8" id="KW-1015">Disulfide bond</keyword>
<dbReference type="GeneID" id="123021183"/>
<dbReference type="Gene3D" id="2.10.80.10">
    <property type="entry name" value="Lipase, subunit A"/>
    <property type="match status" value="1"/>
</dbReference>
<dbReference type="GO" id="GO:0039706">
    <property type="term" value="F:co-receptor binding"/>
    <property type="evidence" value="ECO:0007669"/>
    <property type="project" value="TreeGrafter"/>
</dbReference>
<evidence type="ECO:0000256" key="8">
    <source>
        <dbReference type="ARBA" id="ARBA00023157"/>
    </source>
</evidence>
<organism evidence="16 17">
    <name type="scientific">Varanus komodoensis</name>
    <name type="common">Komodo dragon</name>
    <dbReference type="NCBI Taxonomy" id="61221"/>
    <lineage>
        <taxon>Eukaryota</taxon>
        <taxon>Metazoa</taxon>
        <taxon>Chordata</taxon>
        <taxon>Craniata</taxon>
        <taxon>Vertebrata</taxon>
        <taxon>Euteleostomi</taxon>
        <taxon>Lepidosauria</taxon>
        <taxon>Squamata</taxon>
        <taxon>Bifurcata</taxon>
        <taxon>Unidentata</taxon>
        <taxon>Episquamata</taxon>
        <taxon>Toxicofera</taxon>
        <taxon>Anguimorpha</taxon>
        <taxon>Paleoanguimorpha</taxon>
        <taxon>Varanoidea</taxon>
        <taxon>Varanidae</taxon>
        <taxon>Varanus</taxon>
    </lineage>
</organism>
<keyword evidence="4" id="KW-0964">Secreted</keyword>
<accession>A0A8D2LJ37</accession>
<dbReference type="CTD" id="27122"/>
<evidence type="ECO:0000256" key="13">
    <source>
        <dbReference type="SAM" id="SignalP"/>
    </source>
</evidence>
<reference evidence="16" key="2">
    <citation type="submission" date="2025-09" db="UniProtKB">
        <authorList>
            <consortium name="Ensembl"/>
        </authorList>
    </citation>
    <scope>IDENTIFICATION</scope>
</reference>
<dbReference type="GO" id="GO:0048019">
    <property type="term" value="F:receptor antagonist activity"/>
    <property type="evidence" value="ECO:0007669"/>
    <property type="project" value="TreeGrafter"/>
</dbReference>
<comment type="subcellular location">
    <subcellularLocation>
        <location evidence="1">Secreted</location>
    </subcellularLocation>
</comment>
<feature type="domain" description="Dickkopf N-terminal cysteine-rich" evidence="14">
    <location>
        <begin position="145"/>
        <end position="195"/>
    </location>
</feature>
<evidence type="ECO:0000256" key="3">
    <source>
        <dbReference type="ARBA" id="ARBA00022473"/>
    </source>
</evidence>
<name>A0A8D2LJ37_VARKO</name>
<evidence type="ECO:0000259" key="14">
    <source>
        <dbReference type="Pfam" id="PF04706"/>
    </source>
</evidence>
<dbReference type="InterPro" id="IPR039863">
    <property type="entry name" value="DKK1-4"/>
</dbReference>
<feature type="domain" description="Prokineticin" evidence="15">
    <location>
        <begin position="206"/>
        <end position="278"/>
    </location>
</feature>
<keyword evidence="3" id="KW-0217">Developmental protein</keyword>
<dbReference type="FunFam" id="2.10.80.10:FF:000003">
    <property type="entry name" value="Dickkopf WNT-signaling pathway inhibitor 3"/>
    <property type="match status" value="1"/>
</dbReference>
<dbReference type="PANTHER" id="PTHR12113:SF8">
    <property type="entry name" value="DICKKOPF-RELATED PROTEIN 3"/>
    <property type="match status" value="1"/>
</dbReference>
<dbReference type="GO" id="GO:0090090">
    <property type="term" value="P:negative regulation of canonical Wnt signaling pathway"/>
    <property type="evidence" value="ECO:0007669"/>
    <property type="project" value="TreeGrafter"/>
</dbReference>
<dbReference type="CDD" id="cd23014">
    <property type="entry name" value="Dkk3_N_Cys1"/>
    <property type="match status" value="1"/>
</dbReference>
<evidence type="ECO:0000256" key="2">
    <source>
        <dbReference type="ARBA" id="ARBA00010842"/>
    </source>
</evidence>
<dbReference type="OrthoDB" id="6359792at2759"/>
<keyword evidence="9" id="KW-0325">Glycoprotein</keyword>
<dbReference type="InterPro" id="IPR023569">
    <property type="entry name" value="Prokineticin_domain"/>
</dbReference>
<sequence>MSLLQAMLLFLLILFGELHAAPASESDGEGKPEEMVLSFPQDEASLNEMFREVEELMEDTQYKLRNAVKEMEAEEEGSKRITGIDFEKLPANYHNESYTETKIGNKTIHSHQEINKATDNRTGSTSYSETIIASIQEGEPKRNHECIIDEDCETGKYCEFSGLEYKCHICKPPHKHCSRDVECCGDQLCVWGECAKAASRGENGTICENQQDCNPGTCCAFSKDLLFPVCTPLPREQEPCHDPSNRFLNFITWELEPDGALDRCPCAHGLICQRQSHSSDSLCEPTFHKNQTGAKETPLLEDGISLLDFVAQDTPGDYEERLIKEVQKGLGEEVDDSKALDMASELFFGDEI</sequence>
<evidence type="ECO:0000256" key="11">
    <source>
        <dbReference type="ARBA" id="ARBA00064421"/>
    </source>
</evidence>
<evidence type="ECO:0000256" key="6">
    <source>
        <dbReference type="ARBA" id="ARBA00022729"/>
    </source>
</evidence>
<dbReference type="Pfam" id="PF06607">
    <property type="entry name" value="Prokineticin"/>
    <property type="match status" value="1"/>
</dbReference>
<comment type="function">
    <text evidence="10">Antagonizes canonical Wnt signaling by inhibiting LRP5/6 interaction with Wnt and by forming a ternary complex with the transmembrane protein KREMEN that promotes internalization of LRP5/6. DKKs play an important role in vertebrate development, where they locally inhibit Wnt regulated processes such as antero-posterior axial patterning, limb development, somitogenesis and eye formation. In the adult, Dkks are implicated in bone formation and bone disease, cancer and Alzheimer disease.</text>
</comment>
<evidence type="ECO:0000256" key="12">
    <source>
        <dbReference type="ARBA" id="ARBA00068349"/>
    </source>
</evidence>
<feature type="signal peptide" evidence="13">
    <location>
        <begin position="1"/>
        <end position="20"/>
    </location>
</feature>
<dbReference type="CDD" id="cd23274">
    <property type="entry name" value="Dkk3_Cys2"/>
    <property type="match status" value="1"/>
</dbReference>
<reference evidence="16" key="1">
    <citation type="submission" date="2025-08" db="UniProtKB">
        <authorList>
            <consortium name="Ensembl"/>
        </authorList>
    </citation>
    <scope>IDENTIFICATION</scope>
</reference>
<proteinExistence type="inferred from homology"/>
<dbReference type="InterPro" id="IPR047301">
    <property type="entry name" value="Dkk3_N"/>
</dbReference>
<keyword evidence="17" id="KW-1185">Reference proteome</keyword>
<dbReference type="OMA" id="LCCAFHR"/>
<dbReference type="GO" id="GO:0016055">
    <property type="term" value="P:Wnt signaling pathway"/>
    <property type="evidence" value="ECO:0007669"/>
    <property type="project" value="UniProtKB-KW"/>
</dbReference>
<protein>
    <recommendedName>
        <fullName evidence="12">Dickkopf-related protein 3</fullName>
    </recommendedName>
</protein>
<dbReference type="InterPro" id="IPR047300">
    <property type="entry name" value="Dkk3_Cys2"/>
</dbReference>
<evidence type="ECO:0000256" key="9">
    <source>
        <dbReference type="ARBA" id="ARBA00023180"/>
    </source>
</evidence>
<dbReference type="RefSeq" id="XP_044281661.1">
    <property type="nucleotide sequence ID" value="XM_044425726.1"/>
</dbReference>
<feature type="chain" id="PRO_5034399243" description="Dickkopf-related protein 3" evidence="13">
    <location>
        <begin position="21"/>
        <end position="352"/>
    </location>
</feature>
<evidence type="ECO:0000256" key="7">
    <source>
        <dbReference type="ARBA" id="ARBA00023054"/>
    </source>
</evidence>
<keyword evidence="5" id="KW-0879">Wnt signaling pathway</keyword>
<evidence type="ECO:0000313" key="17">
    <source>
        <dbReference type="Proteomes" id="UP000694545"/>
    </source>
</evidence>
<evidence type="ECO:0000259" key="15">
    <source>
        <dbReference type="Pfam" id="PF06607"/>
    </source>
</evidence>
<dbReference type="Proteomes" id="UP000694545">
    <property type="component" value="Unplaced"/>
</dbReference>
<dbReference type="KEGG" id="vko:123021183"/>
<dbReference type="GO" id="GO:0005615">
    <property type="term" value="C:extracellular space"/>
    <property type="evidence" value="ECO:0007669"/>
    <property type="project" value="TreeGrafter"/>
</dbReference>
<evidence type="ECO:0000313" key="16">
    <source>
        <dbReference type="Ensembl" id="ENSVKKP00000022596.1"/>
    </source>
</evidence>
<dbReference type="Ensembl" id="ENSVKKT00000023156.1">
    <property type="protein sequence ID" value="ENSVKKP00000022596.1"/>
    <property type="gene ID" value="ENSVKKG00000015034.1"/>
</dbReference>
<evidence type="ECO:0000256" key="5">
    <source>
        <dbReference type="ARBA" id="ARBA00022687"/>
    </source>
</evidence>
<dbReference type="PANTHER" id="PTHR12113">
    <property type="entry name" value="DICKKOPF3-LIKE 3"/>
    <property type="match status" value="1"/>
</dbReference>